<evidence type="ECO:0000313" key="2">
    <source>
        <dbReference type="Proteomes" id="UP000217676"/>
    </source>
</evidence>
<gene>
    <name evidence="1" type="ORF">SLA_0313</name>
</gene>
<protein>
    <recommendedName>
        <fullName evidence="3">HEAT repeat domain-containing protein</fullName>
    </recommendedName>
</protein>
<reference evidence="1 2" key="1">
    <citation type="journal article" date="2016" name="Genome Announc.">
        <title>Complete Genome Sequence of Thiostrepton-Producing Streptomyces laurentii ATCC 31255.</title>
        <authorList>
            <person name="Doi K."/>
            <person name="Fujino Y."/>
            <person name="Nagayoshi Y."/>
            <person name="Ohshima T."/>
            <person name="Ogata S."/>
        </authorList>
    </citation>
    <scope>NUCLEOTIDE SEQUENCE [LARGE SCALE GENOMIC DNA]</scope>
    <source>
        <strain evidence="1 2">ATCC 31255</strain>
    </source>
</reference>
<dbReference type="EMBL" id="AP017424">
    <property type="protein sequence ID" value="BAU81268.1"/>
    <property type="molecule type" value="Genomic_DNA"/>
</dbReference>
<evidence type="ECO:0008006" key="3">
    <source>
        <dbReference type="Google" id="ProtNLM"/>
    </source>
</evidence>
<organism evidence="1 2">
    <name type="scientific">Streptomyces laurentii</name>
    <dbReference type="NCBI Taxonomy" id="39478"/>
    <lineage>
        <taxon>Bacteria</taxon>
        <taxon>Bacillati</taxon>
        <taxon>Actinomycetota</taxon>
        <taxon>Actinomycetes</taxon>
        <taxon>Kitasatosporales</taxon>
        <taxon>Streptomycetaceae</taxon>
        <taxon>Streptomyces</taxon>
    </lineage>
</organism>
<sequence length="250" mass="27788">MKVQKLVDRVCTSNPRTAISALNSLEEQISPQGAAFTEEAVTAIPLLLEAVARPEVSIRADILNYLGDAYAYTLGTWQFRWDDEPDMRDHFSEMVTWEISISKSYSDSTPALLSLVEADNGESVRGSAVYLLSRIRKPLPELIPTLQDMYGEKIGEPLKADIIEGVANLSITLRLGNLSDVQWLREKLSSSSPAIRLGAALSLMAREEADDRSALARIAHDARAEGESTVQRTAWMARKSIDWALERRVR</sequence>
<evidence type="ECO:0000313" key="1">
    <source>
        <dbReference type="EMBL" id="BAU81268.1"/>
    </source>
</evidence>
<dbReference type="AlphaFoldDB" id="A0A170RY38"/>
<dbReference type="InterPro" id="IPR011989">
    <property type="entry name" value="ARM-like"/>
</dbReference>
<dbReference type="InterPro" id="IPR016024">
    <property type="entry name" value="ARM-type_fold"/>
</dbReference>
<dbReference type="KEGG" id="slau:SLA_0313"/>
<dbReference type="Proteomes" id="UP000217676">
    <property type="component" value="Chromosome"/>
</dbReference>
<dbReference type="SUPFAM" id="SSF48371">
    <property type="entry name" value="ARM repeat"/>
    <property type="match status" value="1"/>
</dbReference>
<dbReference type="Gene3D" id="1.25.10.10">
    <property type="entry name" value="Leucine-rich Repeat Variant"/>
    <property type="match status" value="1"/>
</dbReference>
<accession>A0A170RY38</accession>
<name>A0A170RY38_STRLU</name>
<proteinExistence type="predicted"/>
<keyword evidence="2" id="KW-1185">Reference proteome</keyword>